<keyword evidence="3" id="KW-1003">Cell membrane</keyword>
<comment type="caution">
    <text evidence="13">The sequence shown here is derived from an EMBL/GenBank/DDBJ whole genome shotgun (WGS) entry which is preliminary data.</text>
</comment>
<evidence type="ECO:0000256" key="9">
    <source>
        <dbReference type="ARBA" id="ARBA00049531"/>
    </source>
</evidence>
<sequence>MPQYATADALYHTWQKKRFYLVSEAGYPMFQQQKDWETRENAFAAFSMGPLTDFWRQREEAEFTGVDNVPVRFVRFHAEKNDRVIVVCPGRIESYVKYAELAYDLFYSGFDVLIIDHRGQGRSGRMLSDPHRGHVDNFNDYVDDFTAFWQQEVLPGPWRKRYILAHSMGGAIATLFLQRHPNQCDAIALCAPMFGIVMRFPDWMVRQILDWAEGHPRIREGYAMGTGRWRALPFGMNAVTHSRQRYRRNLRFYADDPQLRVGGPTYHWVREGIQAGEQVLAGAGDDATPTLLIQAEEERLVDNRMHDRFCELRAAAGHPVEGGQPLVIKGAYHEILFEKDAMRSVALNAIVEFFDKHNSSSGTRFA</sequence>
<organism evidence="13 14">
    <name type="scientific">Citrobacter youngae ATCC 29220</name>
    <dbReference type="NCBI Taxonomy" id="500640"/>
    <lineage>
        <taxon>Bacteria</taxon>
        <taxon>Pseudomonadati</taxon>
        <taxon>Pseudomonadota</taxon>
        <taxon>Gammaproteobacteria</taxon>
        <taxon>Enterobacterales</taxon>
        <taxon>Enterobacteriaceae</taxon>
        <taxon>Citrobacter</taxon>
        <taxon>Citrobacter freundii complex</taxon>
    </lineage>
</organism>
<evidence type="ECO:0000313" key="13">
    <source>
        <dbReference type="EMBL" id="EFE07824.1"/>
    </source>
</evidence>
<keyword evidence="6 13" id="KW-0378">Hydrolase</keyword>
<evidence type="ECO:0000256" key="2">
    <source>
        <dbReference type="ARBA" id="ARBA00013274"/>
    </source>
</evidence>
<dbReference type="HOGENOM" id="CLU_026209_10_1_6"/>
<accession>D4BE52</accession>
<dbReference type="EC" id="3.1.1.5" evidence="2"/>
<evidence type="ECO:0000256" key="6">
    <source>
        <dbReference type="ARBA" id="ARBA00022801"/>
    </source>
</evidence>
<dbReference type="EMBL" id="ABWL02000011">
    <property type="protein sequence ID" value="EFE07824.1"/>
    <property type="molecule type" value="Genomic_DNA"/>
</dbReference>
<evidence type="ECO:0000256" key="1">
    <source>
        <dbReference type="ARBA" id="ARBA00004533"/>
    </source>
</evidence>
<dbReference type="PRINTS" id="PR00111">
    <property type="entry name" value="ABHYDROLASE"/>
</dbReference>
<keyword evidence="4" id="KW-0444">Lipid biosynthesis</keyword>
<dbReference type="PANTHER" id="PTHR11614">
    <property type="entry name" value="PHOSPHOLIPASE-RELATED"/>
    <property type="match status" value="1"/>
</dbReference>
<dbReference type="GO" id="GO:0006629">
    <property type="term" value="P:lipid metabolic process"/>
    <property type="evidence" value="ECO:0007669"/>
    <property type="project" value="UniProtKB-KW"/>
</dbReference>
<name>D4BE52_9ENTR</name>
<comment type="subcellular location">
    <subcellularLocation>
        <location evidence="1">Cell inner membrane</location>
    </subcellularLocation>
</comment>
<gene>
    <name evidence="13" type="ORF">CIT292_08781</name>
</gene>
<keyword evidence="8" id="KW-0472">Membrane</keyword>
<reference evidence="13 14" key="1">
    <citation type="submission" date="2010-02" db="EMBL/GenBank/DDBJ databases">
        <authorList>
            <person name="Weinstock G."/>
            <person name="Sodergren E."/>
            <person name="Clifton S."/>
            <person name="Fulton L."/>
            <person name="Fulton B."/>
            <person name="Courtney L."/>
            <person name="Fronick C."/>
            <person name="Harrison M."/>
            <person name="Strong C."/>
            <person name="Farmer C."/>
            <person name="Delahaunty K."/>
            <person name="Markovic C."/>
            <person name="Hall O."/>
            <person name="Minx P."/>
            <person name="Tomlinson C."/>
            <person name="Mitreva M."/>
            <person name="Nelson J."/>
            <person name="Hou S."/>
            <person name="Wollam A."/>
            <person name="Pepin K.H."/>
            <person name="Johnson M."/>
            <person name="Bhonagiri V."/>
            <person name="Zhang X."/>
            <person name="Suruliraj S."/>
            <person name="Warren W."/>
            <person name="Chinwalla A."/>
            <person name="Mardis E.R."/>
            <person name="Wilson R.K."/>
        </authorList>
    </citation>
    <scope>NUCLEOTIDE SEQUENCE [LARGE SCALE GENOMIC DNA]</scope>
    <source>
        <strain evidence="13 14">ATCC 29220</strain>
    </source>
</reference>
<comment type="catalytic activity">
    <reaction evidence="9">
        <text>a 1-acyl-sn-glycero-3-phosphocholine + H2O = sn-glycerol 3-phosphocholine + a fatty acid + H(+)</text>
        <dbReference type="Rhea" id="RHEA:15177"/>
        <dbReference type="ChEBI" id="CHEBI:15377"/>
        <dbReference type="ChEBI" id="CHEBI:15378"/>
        <dbReference type="ChEBI" id="CHEBI:16870"/>
        <dbReference type="ChEBI" id="CHEBI:28868"/>
        <dbReference type="ChEBI" id="CHEBI:58168"/>
        <dbReference type="EC" id="3.1.1.5"/>
    </reaction>
</comment>
<dbReference type="eggNOG" id="COG2267">
    <property type="taxonomic scope" value="Bacteria"/>
</dbReference>
<dbReference type="InterPro" id="IPR051044">
    <property type="entry name" value="MAG_DAG_Lipase"/>
</dbReference>
<evidence type="ECO:0000256" key="3">
    <source>
        <dbReference type="ARBA" id="ARBA00022475"/>
    </source>
</evidence>
<feature type="domain" description="Serine aminopeptidase S33" evidence="12">
    <location>
        <begin position="80"/>
        <end position="340"/>
    </location>
</feature>
<evidence type="ECO:0000256" key="7">
    <source>
        <dbReference type="ARBA" id="ARBA00023098"/>
    </source>
</evidence>
<evidence type="ECO:0000313" key="14">
    <source>
        <dbReference type="Proteomes" id="UP000003880"/>
    </source>
</evidence>
<dbReference type="Proteomes" id="UP000003880">
    <property type="component" value="Unassembled WGS sequence"/>
</dbReference>
<evidence type="ECO:0000256" key="10">
    <source>
        <dbReference type="ARBA" id="ARBA00073546"/>
    </source>
</evidence>
<evidence type="ECO:0000256" key="5">
    <source>
        <dbReference type="ARBA" id="ARBA00022519"/>
    </source>
</evidence>
<dbReference type="SUPFAM" id="SSF53474">
    <property type="entry name" value="alpha/beta-Hydrolases"/>
    <property type="match status" value="1"/>
</dbReference>
<evidence type="ECO:0000259" key="12">
    <source>
        <dbReference type="Pfam" id="PF12146"/>
    </source>
</evidence>
<dbReference type="GO" id="GO:0005886">
    <property type="term" value="C:plasma membrane"/>
    <property type="evidence" value="ECO:0007669"/>
    <property type="project" value="UniProtKB-SubCell"/>
</dbReference>
<keyword evidence="7" id="KW-0443">Lipid metabolism</keyword>
<evidence type="ECO:0000256" key="11">
    <source>
        <dbReference type="ARBA" id="ARBA00078036"/>
    </source>
</evidence>
<evidence type="ECO:0000256" key="4">
    <source>
        <dbReference type="ARBA" id="ARBA00022516"/>
    </source>
</evidence>
<keyword evidence="5" id="KW-0997">Cell inner membrane</keyword>
<dbReference type="AlphaFoldDB" id="D4BE52"/>
<evidence type="ECO:0000256" key="8">
    <source>
        <dbReference type="ARBA" id="ARBA00023136"/>
    </source>
</evidence>
<dbReference type="GO" id="GO:0004622">
    <property type="term" value="F:phosphatidylcholine lysophospholipase activity"/>
    <property type="evidence" value="ECO:0007669"/>
    <property type="project" value="UniProtKB-EC"/>
</dbReference>
<dbReference type="InterPro" id="IPR000073">
    <property type="entry name" value="AB_hydrolase_1"/>
</dbReference>
<dbReference type="InterPro" id="IPR029058">
    <property type="entry name" value="AB_hydrolase_fold"/>
</dbReference>
<dbReference type="Gene3D" id="3.40.50.1820">
    <property type="entry name" value="alpha/beta hydrolase"/>
    <property type="match status" value="1"/>
</dbReference>
<protein>
    <recommendedName>
        <fullName evidence="10">Lysophospholipase L2</fullName>
        <ecNumber evidence="2">3.1.1.5</ecNumber>
    </recommendedName>
    <alternativeName>
        <fullName evidence="11">Lecithinase B</fullName>
    </alternativeName>
</protein>
<dbReference type="FunFam" id="3.40.50.1820:FF:000020">
    <property type="entry name" value="Lysophospholipase L2"/>
    <property type="match status" value="1"/>
</dbReference>
<dbReference type="NCBIfam" id="NF008019">
    <property type="entry name" value="PRK10749.1"/>
    <property type="match status" value="1"/>
</dbReference>
<dbReference type="Pfam" id="PF12146">
    <property type="entry name" value="Hydrolase_4"/>
    <property type="match status" value="1"/>
</dbReference>
<proteinExistence type="predicted"/>
<dbReference type="InterPro" id="IPR022742">
    <property type="entry name" value="Hydrolase_4"/>
</dbReference>